<dbReference type="GO" id="GO:0030246">
    <property type="term" value="F:carbohydrate binding"/>
    <property type="evidence" value="ECO:0007669"/>
    <property type="project" value="InterPro"/>
</dbReference>
<keyword evidence="4" id="KW-0119">Carbohydrate metabolism</keyword>
<dbReference type="Proteomes" id="UP000298324">
    <property type="component" value="Unassembled WGS sequence"/>
</dbReference>
<keyword evidence="1" id="KW-0677">Repeat</keyword>
<dbReference type="PROSITE" id="PS51272">
    <property type="entry name" value="SLH"/>
    <property type="match status" value="3"/>
</dbReference>
<feature type="signal peptide" evidence="2">
    <location>
        <begin position="1"/>
        <end position="25"/>
    </location>
</feature>
<dbReference type="InterPro" id="IPR008969">
    <property type="entry name" value="CarboxyPept-like_regulatory"/>
</dbReference>
<feature type="chain" id="PRO_5021246901" evidence="2">
    <location>
        <begin position="26"/>
        <end position="515"/>
    </location>
</feature>
<dbReference type="GO" id="GO:0031176">
    <property type="term" value="F:endo-1,4-beta-xylanase activity"/>
    <property type="evidence" value="ECO:0007669"/>
    <property type="project" value="UniProtKB-EC"/>
</dbReference>
<dbReference type="InterPro" id="IPR051465">
    <property type="entry name" value="Cell_Envelope_Struct_Comp"/>
</dbReference>
<sequence length="515" mass="53519">MGKKAASVAIVTLLLLFTAGGYAFAAGFSDLQGHWAAGQINKWVEQGLVAGYEDGTFKPDRQITRAEFVALVNRSFAVEPAASGLRFADVQPGTWYYGEVAAAAAAGYISGYPDGSFGPGLSITRQEAAAILVRLLKLAPAAGELDQIKDAGLIAQWAHGSVGAVVRDGLMVGMPDHTFQPQKNISRAEAVVSLERALEFTPPVQETGIEGQAVYKNAAVQNAVVRVYAAGGYEVLEIAKTDTGGTFKLDLEPGSYDLTAVTDQEVAYRSDVQVYEDQVTVVNLELQAAAVLTGELKDKDGNPVKNATLTFTTNPTFITSTNVNGQYSVALVPDRNYLVRFVSGEEGSETVKIEDNLSVGHAGPHNVPLATETSAEQPAAGGGGGAGGGGADEAPVVESVTFVVDGSPVTVTGANNSFNINLTGGSYTDASKFTEITVNASSDADKARLSLLGVTKTITFNQGVASVSVDELVGEQDISLGGLKTILSLLGTSQISITVTGKTGLTSEVNVTIDV</sequence>
<evidence type="ECO:0000256" key="2">
    <source>
        <dbReference type="SAM" id="SignalP"/>
    </source>
</evidence>
<protein>
    <submittedName>
        <fullName evidence="4">Endo-1,4-beta-xylanase A</fullName>
        <ecNumber evidence="4">3.2.1.8</ecNumber>
    </submittedName>
</protein>
<keyword evidence="5" id="KW-1185">Reference proteome</keyword>
<dbReference type="RefSeq" id="WP_134217199.1">
    <property type="nucleotide sequence ID" value="NZ_QFGA01000001.1"/>
</dbReference>
<keyword evidence="4" id="KW-0378">Hydrolase</keyword>
<dbReference type="EMBL" id="QFGA01000001">
    <property type="protein sequence ID" value="TEB08362.1"/>
    <property type="molecule type" value="Genomic_DNA"/>
</dbReference>
<dbReference type="EC" id="3.2.1.8" evidence="4"/>
<dbReference type="GO" id="GO:0045493">
    <property type="term" value="P:xylan catabolic process"/>
    <property type="evidence" value="ECO:0007669"/>
    <property type="project" value="UniProtKB-KW"/>
</dbReference>
<dbReference type="InterPro" id="IPR013783">
    <property type="entry name" value="Ig-like_fold"/>
</dbReference>
<keyword evidence="2" id="KW-0732">Signal</keyword>
<reference evidence="4 5" key="1">
    <citation type="journal article" date="2018" name="Environ. Microbiol.">
        <title>Novel energy conservation strategies and behaviour of Pelotomaculum schinkii driving syntrophic propionate catabolism.</title>
        <authorList>
            <person name="Hidalgo-Ahumada C.A.P."/>
            <person name="Nobu M.K."/>
            <person name="Narihiro T."/>
            <person name="Tamaki H."/>
            <person name="Liu W.T."/>
            <person name="Kamagata Y."/>
            <person name="Stams A.J.M."/>
            <person name="Imachi H."/>
            <person name="Sousa D.Z."/>
        </authorList>
    </citation>
    <scope>NUCLEOTIDE SEQUENCE [LARGE SCALE GENOMIC DNA]</scope>
    <source>
        <strain evidence="4 5">HH</strain>
    </source>
</reference>
<evidence type="ECO:0000256" key="1">
    <source>
        <dbReference type="ARBA" id="ARBA00022737"/>
    </source>
</evidence>
<organism evidence="4 5">
    <name type="scientific">Pelotomaculum schinkii</name>
    <dbReference type="NCBI Taxonomy" id="78350"/>
    <lineage>
        <taxon>Bacteria</taxon>
        <taxon>Bacillati</taxon>
        <taxon>Bacillota</taxon>
        <taxon>Clostridia</taxon>
        <taxon>Eubacteriales</taxon>
        <taxon>Desulfotomaculaceae</taxon>
        <taxon>Pelotomaculum</taxon>
    </lineage>
</organism>
<accession>A0A4Y7RI35</accession>
<dbReference type="Gene3D" id="2.60.40.1120">
    <property type="entry name" value="Carboxypeptidase-like, regulatory domain"/>
    <property type="match status" value="1"/>
</dbReference>
<name>A0A4Y7RI35_9FIRM</name>
<feature type="domain" description="SLH" evidence="3">
    <location>
        <begin position="23"/>
        <end position="82"/>
    </location>
</feature>
<dbReference type="PANTHER" id="PTHR43308">
    <property type="entry name" value="OUTER MEMBRANE PROTEIN ALPHA-RELATED"/>
    <property type="match status" value="1"/>
</dbReference>
<dbReference type="PANTHER" id="PTHR43308:SF5">
    <property type="entry name" value="S-LAYER PROTEIN _ PEPTIDOGLYCAN ENDO-BETA-N-ACETYLGLUCOSAMINIDASE"/>
    <property type="match status" value="1"/>
</dbReference>
<dbReference type="SUPFAM" id="SSF49452">
    <property type="entry name" value="Starch-binding domain-like"/>
    <property type="match status" value="1"/>
</dbReference>
<proteinExistence type="predicted"/>
<comment type="caution">
    <text evidence="4">The sequence shown here is derived from an EMBL/GenBank/DDBJ whole genome shotgun (WGS) entry which is preliminary data.</text>
</comment>
<keyword evidence="4" id="KW-0326">Glycosidase</keyword>
<gene>
    <name evidence="4" type="primary">xynA1_13</name>
    <name evidence="4" type="ORF">Psch_01925</name>
</gene>
<feature type="domain" description="SLH" evidence="3">
    <location>
        <begin position="147"/>
        <end position="208"/>
    </location>
</feature>
<evidence type="ECO:0000259" key="3">
    <source>
        <dbReference type="PROSITE" id="PS51272"/>
    </source>
</evidence>
<dbReference type="Pfam" id="PF00395">
    <property type="entry name" value="SLH"/>
    <property type="match status" value="3"/>
</dbReference>
<dbReference type="AlphaFoldDB" id="A0A4Y7RI35"/>
<feature type="domain" description="SLH" evidence="3">
    <location>
        <begin position="83"/>
        <end position="146"/>
    </location>
</feature>
<dbReference type="InterPro" id="IPR013784">
    <property type="entry name" value="Carb-bd-like_fold"/>
</dbReference>
<dbReference type="InterPro" id="IPR001119">
    <property type="entry name" value="SLH_dom"/>
</dbReference>
<evidence type="ECO:0000313" key="5">
    <source>
        <dbReference type="Proteomes" id="UP000298324"/>
    </source>
</evidence>
<keyword evidence="4" id="KW-0858">Xylan degradation</keyword>
<dbReference type="Gene3D" id="2.60.40.10">
    <property type="entry name" value="Immunoglobulins"/>
    <property type="match status" value="1"/>
</dbReference>
<keyword evidence="4" id="KW-0624">Polysaccharide degradation</keyword>
<dbReference type="SUPFAM" id="SSF49464">
    <property type="entry name" value="Carboxypeptidase regulatory domain-like"/>
    <property type="match status" value="1"/>
</dbReference>
<evidence type="ECO:0000313" key="4">
    <source>
        <dbReference type="EMBL" id="TEB08362.1"/>
    </source>
</evidence>